<dbReference type="PANTHER" id="PTHR34351:SF1">
    <property type="entry name" value="SLR1927 PROTEIN"/>
    <property type="match status" value="1"/>
</dbReference>
<keyword evidence="4" id="KW-1185">Reference proteome</keyword>
<feature type="domain" description="DUF58" evidence="2">
    <location>
        <begin position="201"/>
        <end position="310"/>
    </location>
</feature>
<reference evidence="4" key="1">
    <citation type="journal article" date="2019" name="Int. J. Syst. Evol. Microbiol.">
        <title>The Global Catalogue of Microorganisms (GCM) 10K type strain sequencing project: providing services to taxonomists for standard genome sequencing and annotation.</title>
        <authorList>
            <consortium name="The Broad Institute Genomics Platform"/>
            <consortium name="The Broad Institute Genome Sequencing Center for Infectious Disease"/>
            <person name="Wu L."/>
            <person name="Ma J."/>
        </authorList>
    </citation>
    <scope>NUCLEOTIDE SEQUENCE [LARGE SCALE GENOMIC DNA]</scope>
    <source>
        <strain evidence="4">CGMCC 4.7289</strain>
    </source>
</reference>
<dbReference type="RefSeq" id="WP_253763910.1">
    <property type="nucleotide sequence ID" value="NZ_JAMZDZ010000001.1"/>
</dbReference>
<keyword evidence="1" id="KW-1133">Transmembrane helix</keyword>
<name>A0ABV8LUB8_9ACTN</name>
<accession>A0ABV8LUB8</accession>
<evidence type="ECO:0000313" key="3">
    <source>
        <dbReference type="EMBL" id="MFC4134007.1"/>
    </source>
</evidence>
<proteinExistence type="predicted"/>
<dbReference type="Pfam" id="PF01882">
    <property type="entry name" value="DUF58"/>
    <property type="match status" value="1"/>
</dbReference>
<keyword evidence="1" id="KW-0812">Transmembrane</keyword>
<feature type="transmembrane region" description="Helical" evidence="1">
    <location>
        <begin position="30"/>
        <end position="49"/>
    </location>
</feature>
<protein>
    <submittedName>
        <fullName evidence="3">DUF58 domain-containing protein</fullName>
    </submittedName>
</protein>
<organism evidence="3 4">
    <name type="scientific">Hamadaea flava</name>
    <dbReference type="NCBI Taxonomy" id="1742688"/>
    <lineage>
        <taxon>Bacteria</taxon>
        <taxon>Bacillati</taxon>
        <taxon>Actinomycetota</taxon>
        <taxon>Actinomycetes</taxon>
        <taxon>Micromonosporales</taxon>
        <taxon>Micromonosporaceae</taxon>
        <taxon>Hamadaea</taxon>
    </lineage>
</organism>
<feature type="transmembrane region" description="Helical" evidence="1">
    <location>
        <begin position="7"/>
        <end position="24"/>
    </location>
</feature>
<gene>
    <name evidence="3" type="ORF">ACFOZ4_25640</name>
</gene>
<sequence length="407" mass="42660">MPITPRGLGLGVGGVLLALAGIRFGYPELVVVGATALVAIGCALTYGVWRPRLEVDRSVDPDRVGRGEGSHVVLTVRNSSRLLAASLVAEDSCGRLGADGQTVHDKVAVAVPVLRLRAGATMDVGYPVPTGRRGVIQVGPLRVTRRDPLGLLSLGRDHGGSASIWVHPRIHPLQAVPAGVSRSMDGRIDRVPHGSITFDTLREYVMGDELRHVHWRTSAKVGELMVREHLDTSLPRIVVLLDDRAESWTAPAEPDGEIAAFEGACEAAASVIAAAVREDLPVVLHTVGGRAVAGHRGSAQPQLDALAEVAPSATADESDTVDSRLANAANRLRQHRPGDTLVYLTGIGGVADLGLVGALRGAFATVVTGILGPIGPDEPQPGGAGMLFLRAEDGVEFAAEWEGVGRW</sequence>
<evidence type="ECO:0000256" key="1">
    <source>
        <dbReference type="SAM" id="Phobius"/>
    </source>
</evidence>
<dbReference type="Proteomes" id="UP001595816">
    <property type="component" value="Unassembled WGS sequence"/>
</dbReference>
<comment type="caution">
    <text evidence="3">The sequence shown here is derived from an EMBL/GenBank/DDBJ whole genome shotgun (WGS) entry which is preliminary data.</text>
</comment>
<evidence type="ECO:0000259" key="2">
    <source>
        <dbReference type="Pfam" id="PF01882"/>
    </source>
</evidence>
<dbReference type="InterPro" id="IPR002881">
    <property type="entry name" value="DUF58"/>
</dbReference>
<dbReference type="EMBL" id="JBHSAY010000015">
    <property type="protein sequence ID" value="MFC4134007.1"/>
    <property type="molecule type" value="Genomic_DNA"/>
</dbReference>
<keyword evidence="1" id="KW-0472">Membrane</keyword>
<evidence type="ECO:0000313" key="4">
    <source>
        <dbReference type="Proteomes" id="UP001595816"/>
    </source>
</evidence>
<dbReference type="PANTHER" id="PTHR34351">
    <property type="entry name" value="SLR1927 PROTEIN-RELATED"/>
    <property type="match status" value="1"/>
</dbReference>